<dbReference type="PROSITE" id="PS00688">
    <property type="entry name" value="SIGMA54_INTERACT_3"/>
    <property type="match status" value="1"/>
</dbReference>
<feature type="region of interest" description="Disordered" evidence="5">
    <location>
        <begin position="418"/>
        <end position="471"/>
    </location>
</feature>
<reference evidence="7 8" key="1">
    <citation type="submission" date="2014-02" db="EMBL/GenBank/DDBJ databases">
        <title>The small core and large imbalanced accessory genome model reveals a collaborative survival strategy of Sorangium cellulosum strains in nature.</title>
        <authorList>
            <person name="Han K."/>
            <person name="Peng R."/>
            <person name="Blom J."/>
            <person name="Li Y.-Z."/>
        </authorList>
    </citation>
    <scope>NUCLEOTIDE SEQUENCE [LARGE SCALE GENOMIC DNA]</scope>
    <source>
        <strain evidence="7 8">So0157-18</strain>
    </source>
</reference>
<evidence type="ECO:0000256" key="2">
    <source>
        <dbReference type="ARBA" id="ARBA00022840"/>
    </source>
</evidence>
<dbReference type="PROSITE" id="PS00675">
    <property type="entry name" value="SIGMA54_INTERACT_1"/>
    <property type="match status" value="1"/>
</dbReference>
<dbReference type="InterPro" id="IPR002197">
    <property type="entry name" value="HTH_Fis"/>
</dbReference>
<keyword evidence="2" id="KW-0067">ATP-binding</keyword>
<feature type="compositionally biased region" description="Basic and acidic residues" evidence="5">
    <location>
        <begin position="418"/>
        <end position="434"/>
    </location>
</feature>
<evidence type="ECO:0000259" key="6">
    <source>
        <dbReference type="PROSITE" id="PS50045"/>
    </source>
</evidence>
<dbReference type="FunFam" id="3.40.50.300:FF:000006">
    <property type="entry name" value="DNA-binding transcriptional regulator NtrC"/>
    <property type="match status" value="1"/>
</dbReference>
<name>A0A150PDM0_SORCE</name>
<sequence length="559" mass="61244">MLERPGVTTLGAMTTQHPSAAASPSAGARLVPALTILYHPRLERVGERAVLRDIAVRDAVELSRMTPCFVAPGASRGAPLEDIHLSRKPLRLLALPGRQIRLETSGGRMRIAAQGAPLQTVCDLSEAEVEQGVVIELAERVVLLLHMADPRPPEPGDRLGLIGDNHVVARVRQDIRRVANLETTVLIRGETGTGKELVARAIHEASGRRGRPFVAVNMAAIPLSLAAAELFGAERGAYTGAVQSRPGYFSLAHDGTLFLDEIGEAPPDVQAMLLRALETGEIQAVGAQQPRKTRARLIAATDADLEVRVAEGAFRAPLLHRLAGYEIALPPLRRRRDDIGRLVVHFLREELEASGEARRLDSPAPGELPWLPAPLVARLARHDWPGNVRQLRNTVRQMVMARQEAASLEELPVIERLLERPTPEPRPRADRHGEAAAAPSPSDRVEAEPVSHGAEPPGHGRGKGAGWRKPSEVREEELLDALRRSRWDLKAAAELLGVSRTSLYALVESCPRVRRAGHLPLDEIARCYRECNGHIDAMVERLEVSKRALLRRIRELRLT</sequence>
<dbReference type="Gene3D" id="1.10.10.60">
    <property type="entry name" value="Homeodomain-like"/>
    <property type="match status" value="1"/>
</dbReference>
<dbReference type="InterPro" id="IPR025662">
    <property type="entry name" value="Sigma_54_int_dom_ATP-bd_1"/>
</dbReference>
<dbReference type="PANTHER" id="PTHR32071:SF57">
    <property type="entry name" value="C4-DICARBOXYLATE TRANSPORT TRANSCRIPTIONAL REGULATORY PROTEIN DCTD"/>
    <property type="match status" value="1"/>
</dbReference>
<dbReference type="PANTHER" id="PTHR32071">
    <property type="entry name" value="TRANSCRIPTIONAL REGULATORY PROTEIN"/>
    <property type="match status" value="1"/>
</dbReference>
<dbReference type="InterPro" id="IPR025944">
    <property type="entry name" value="Sigma_54_int_dom_CS"/>
</dbReference>
<gene>
    <name evidence="7" type="ORF">BE04_48330</name>
</gene>
<evidence type="ECO:0000256" key="4">
    <source>
        <dbReference type="ARBA" id="ARBA00023163"/>
    </source>
</evidence>
<accession>A0A150PDM0</accession>
<dbReference type="InterPro" id="IPR027417">
    <property type="entry name" value="P-loop_NTPase"/>
</dbReference>
<dbReference type="InterPro" id="IPR002078">
    <property type="entry name" value="Sigma_54_int"/>
</dbReference>
<dbReference type="GO" id="GO:0043565">
    <property type="term" value="F:sequence-specific DNA binding"/>
    <property type="evidence" value="ECO:0007669"/>
    <property type="project" value="InterPro"/>
</dbReference>
<dbReference type="InterPro" id="IPR003593">
    <property type="entry name" value="AAA+_ATPase"/>
</dbReference>
<dbReference type="SUPFAM" id="SSF52540">
    <property type="entry name" value="P-loop containing nucleoside triphosphate hydrolases"/>
    <property type="match status" value="1"/>
</dbReference>
<dbReference type="AlphaFoldDB" id="A0A150PDM0"/>
<dbReference type="CDD" id="cd00009">
    <property type="entry name" value="AAA"/>
    <property type="match status" value="1"/>
</dbReference>
<dbReference type="Pfam" id="PF02954">
    <property type="entry name" value="HTH_8"/>
    <property type="match status" value="1"/>
</dbReference>
<dbReference type="InterPro" id="IPR058031">
    <property type="entry name" value="AAA_lid_NorR"/>
</dbReference>
<dbReference type="Pfam" id="PF25601">
    <property type="entry name" value="AAA_lid_14"/>
    <property type="match status" value="1"/>
</dbReference>
<keyword evidence="4" id="KW-0804">Transcription</keyword>
<comment type="caution">
    <text evidence="7">The sequence shown here is derived from an EMBL/GenBank/DDBJ whole genome shotgun (WGS) entry which is preliminary data.</text>
</comment>
<dbReference type="EMBL" id="JELX01002939">
    <property type="protein sequence ID" value="KYF53783.1"/>
    <property type="molecule type" value="Genomic_DNA"/>
</dbReference>
<dbReference type="GO" id="GO:0005524">
    <property type="term" value="F:ATP binding"/>
    <property type="evidence" value="ECO:0007669"/>
    <property type="project" value="UniProtKB-KW"/>
</dbReference>
<feature type="domain" description="Sigma-54 factor interaction" evidence="6">
    <location>
        <begin position="161"/>
        <end position="400"/>
    </location>
</feature>
<protein>
    <submittedName>
        <fullName evidence="7">AAA family ATPase</fullName>
    </submittedName>
</protein>
<keyword evidence="1" id="KW-0547">Nucleotide-binding</keyword>
<proteinExistence type="predicted"/>
<dbReference type="Pfam" id="PF00158">
    <property type="entry name" value="Sigma54_activat"/>
    <property type="match status" value="1"/>
</dbReference>
<dbReference type="Proteomes" id="UP000075604">
    <property type="component" value="Unassembled WGS sequence"/>
</dbReference>
<evidence type="ECO:0000256" key="1">
    <source>
        <dbReference type="ARBA" id="ARBA00022741"/>
    </source>
</evidence>
<dbReference type="Gene3D" id="1.10.8.60">
    <property type="match status" value="1"/>
</dbReference>
<organism evidence="7 8">
    <name type="scientific">Sorangium cellulosum</name>
    <name type="common">Polyangium cellulosum</name>
    <dbReference type="NCBI Taxonomy" id="56"/>
    <lineage>
        <taxon>Bacteria</taxon>
        <taxon>Pseudomonadati</taxon>
        <taxon>Myxococcota</taxon>
        <taxon>Polyangia</taxon>
        <taxon>Polyangiales</taxon>
        <taxon>Polyangiaceae</taxon>
        <taxon>Sorangium</taxon>
    </lineage>
</organism>
<evidence type="ECO:0000313" key="8">
    <source>
        <dbReference type="Proteomes" id="UP000075604"/>
    </source>
</evidence>
<evidence type="ECO:0000313" key="7">
    <source>
        <dbReference type="EMBL" id="KYF53783.1"/>
    </source>
</evidence>
<keyword evidence="3" id="KW-0805">Transcription regulation</keyword>
<feature type="region of interest" description="Disordered" evidence="5">
    <location>
        <begin position="1"/>
        <end position="24"/>
    </location>
</feature>
<dbReference type="GO" id="GO:0006355">
    <property type="term" value="P:regulation of DNA-templated transcription"/>
    <property type="evidence" value="ECO:0007669"/>
    <property type="project" value="InterPro"/>
</dbReference>
<dbReference type="Gene3D" id="3.40.50.300">
    <property type="entry name" value="P-loop containing nucleotide triphosphate hydrolases"/>
    <property type="match status" value="1"/>
</dbReference>
<dbReference type="SMART" id="SM00382">
    <property type="entry name" value="AAA"/>
    <property type="match status" value="1"/>
</dbReference>
<evidence type="ECO:0000256" key="5">
    <source>
        <dbReference type="SAM" id="MobiDB-lite"/>
    </source>
</evidence>
<dbReference type="PROSITE" id="PS50045">
    <property type="entry name" value="SIGMA54_INTERACT_4"/>
    <property type="match status" value="1"/>
</dbReference>
<evidence type="ECO:0000256" key="3">
    <source>
        <dbReference type="ARBA" id="ARBA00023015"/>
    </source>
</evidence>